<comment type="subcellular location">
    <subcellularLocation>
        <location evidence="2">Cytoplasm</location>
    </subcellularLocation>
</comment>
<evidence type="ECO:0000313" key="3">
    <source>
        <dbReference type="EMBL" id="MBC6993437.1"/>
    </source>
</evidence>
<dbReference type="Proteomes" id="UP000650081">
    <property type="component" value="Unassembled WGS sequence"/>
</dbReference>
<sequence length="248" mass="26306">MLFEVCLQSVDDAIAAERGGAQRVELCAALVEGGITPSLGTIRACRAAIDIDLMVMIRPRGGDFDYTARELEAMALDIEQCRQIGVTGVVFGVLNVDGTIARPQVQSLVGQASGLSVTFHRAFDVCSDPASALEALIGLGVDRVLTSGQAATVPEGKGQIRQLVEQAAGRIGILPGCGITPENVAELVDYLGVGEFHATAFGTRHSAMRHQNPAVYMGIPGLPEYERQVTSESEVRRFLAAVSRARRG</sequence>
<gene>
    <name evidence="2" type="primary">cutC</name>
    <name evidence="3" type="ORF">H9S92_04640</name>
</gene>
<dbReference type="PANTHER" id="PTHR12598">
    <property type="entry name" value="COPPER HOMEOSTASIS PROTEIN CUTC"/>
    <property type="match status" value="1"/>
</dbReference>
<dbReference type="PANTHER" id="PTHR12598:SF0">
    <property type="entry name" value="COPPER HOMEOSTASIS PROTEIN CUTC HOMOLOG"/>
    <property type="match status" value="1"/>
</dbReference>
<name>A0A923PG42_9BACT</name>
<dbReference type="AlphaFoldDB" id="A0A923PG42"/>
<comment type="caution">
    <text evidence="2">Once thought to be involved in copper homeostasis, experiments in E.coli have shown this is not the case.</text>
</comment>
<dbReference type="FunFam" id="3.20.20.380:FF:000001">
    <property type="entry name" value="Copper homeostasis protein CutC"/>
    <property type="match status" value="1"/>
</dbReference>
<dbReference type="GO" id="GO:0005507">
    <property type="term" value="F:copper ion binding"/>
    <property type="evidence" value="ECO:0007669"/>
    <property type="project" value="TreeGrafter"/>
</dbReference>
<accession>A0A923PG42</accession>
<protein>
    <recommendedName>
        <fullName evidence="2">PF03932 family protein CutC</fullName>
    </recommendedName>
</protein>
<proteinExistence type="inferred from homology"/>
<dbReference type="HAMAP" id="MF_00795">
    <property type="entry name" value="CutC"/>
    <property type="match status" value="1"/>
</dbReference>
<dbReference type="SUPFAM" id="SSF110395">
    <property type="entry name" value="CutC-like"/>
    <property type="match status" value="1"/>
</dbReference>
<keyword evidence="4" id="KW-1185">Reference proteome</keyword>
<dbReference type="InterPro" id="IPR005627">
    <property type="entry name" value="CutC-like"/>
</dbReference>
<comment type="similarity">
    <text evidence="1 2">Belongs to the CutC family.</text>
</comment>
<evidence type="ECO:0000256" key="1">
    <source>
        <dbReference type="ARBA" id="ARBA00007768"/>
    </source>
</evidence>
<dbReference type="InterPro" id="IPR036822">
    <property type="entry name" value="CutC-like_dom_sf"/>
</dbReference>
<keyword evidence="2" id="KW-0963">Cytoplasm</keyword>
<dbReference type="RefSeq" id="WP_187465547.1">
    <property type="nucleotide sequence ID" value="NZ_JACSIT010000067.1"/>
</dbReference>
<evidence type="ECO:0000313" key="4">
    <source>
        <dbReference type="Proteomes" id="UP000650081"/>
    </source>
</evidence>
<dbReference type="EMBL" id="JACSIT010000067">
    <property type="protein sequence ID" value="MBC6993437.1"/>
    <property type="molecule type" value="Genomic_DNA"/>
</dbReference>
<dbReference type="Gene3D" id="3.20.20.380">
    <property type="entry name" value="Copper homeostasis (CutC) domain"/>
    <property type="match status" value="1"/>
</dbReference>
<evidence type="ECO:0000256" key="2">
    <source>
        <dbReference type="HAMAP-Rule" id="MF_00795"/>
    </source>
</evidence>
<organism evidence="3 4">
    <name type="scientific">Neolewinella lacunae</name>
    <dbReference type="NCBI Taxonomy" id="1517758"/>
    <lineage>
        <taxon>Bacteria</taxon>
        <taxon>Pseudomonadati</taxon>
        <taxon>Bacteroidota</taxon>
        <taxon>Saprospiria</taxon>
        <taxon>Saprospirales</taxon>
        <taxon>Lewinellaceae</taxon>
        <taxon>Neolewinella</taxon>
    </lineage>
</organism>
<comment type="caution">
    <text evidence="3">The sequence shown here is derived from an EMBL/GenBank/DDBJ whole genome shotgun (WGS) entry which is preliminary data.</text>
</comment>
<dbReference type="GO" id="GO:0005737">
    <property type="term" value="C:cytoplasm"/>
    <property type="evidence" value="ECO:0007669"/>
    <property type="project" value="UniProtKB-SubCell"/>
</dbReference>
<dbReference type="Pfam" id="PF03932">
    <property type="entry name" value="CutC"/>
    <property type="match status" value="1"/>
</dbReference>
<reference evidence="3" key="1">
    <citation type="submission" date="2020-08" db="EMBL/GenBank/DDBJ databases">
        <title>Lewinella bacteria from marine environments.</title>
        <authorList>
            <person name="Zhong Y."/>
        </authorList>
    </citation>
    <scope>NUCLEOTIDE SEQUENCE</scope>
    <source>
        <strain evidence="3">KCTC 42187</strain>
    </source>
</reference>